<evidence type="ECO:0000256" key="1">
    <source>
        <dbReference type="ARBA" id="ARBA00008857"/>
    </source>
</evidence>
<comment type="caution">
    <text evidence="8">The sequence shown here is derived from an EMBL/GenBank/DDBJ whole genome shotgun (WGS) entry which is preliminary data.</text>
</comment>
<dbReference type="InterPro" id="IPR044068">
    <property type="entry name" value="CB"/>
</dbReference>
<dbReference type="SUPFAM" id="SSF56349">
    <property type="entry name" value="DNA breaking-rejoining enzymes"/>
    <property type="match status" value="1"/>
</dbReference>
<dbReference type="InterPro" id="IPR025269">
    <property type="entry name" value="SAM-like_dom"/>
</dbReference>
<sequence>MTTSVRLMLNKGRRLNNGTYPLVFQVIHSRRKKLLYTGFRLKEEAFNEAEEKIVDGTDATLTATDITKMNRELRKMKNMIHTRIRQLERTTEPFTVEDVLAQFTRANVRQQFYILRYIDTQIERKKKLKKEGTAAAYKSTRSSLAKFLDGSDIRMPEIDLRFIRRYEDFLYNNGVAENTVSYYLRNLRTLYNQAVVDGYHPHGEYPFVKAQTRPAKTVKRALSREDLQALANLKLEDAPELKFARDLYLFSFYAQGMAFVDIVLLKKSDIYNGVLTYSRHKSKQFIRIAVTPQMQELMDKYETEGKYVFPIIRDNSSSEYTQYRLALGRINRHLKRIAAMIDVKIPLTTYTARHTWATLARDCGAPVSVISAGLGHTSEEMTRIYLKEFDVSQLDKVNSIVTKLF</sequence>
<proteinExistence type="inferred from homology"/>
<evidence type="ECO:0000256" key="3">
    <source>
        <dbReference type="ARBA" id="ARBA00023125"/>
    </source>
</evidence>
<dbReference type="PANTHER" id="PTHR30349:SF64">
    <property type="entry name" value="PROPHAGE INTEGRASE INTD-RELATED"/>
    <property type="match status" value="1"/>
</dbReference>
<feature type="domain" description="Tyr recombinase" evidence="6">
    <location>
        <begin position="217"/>
        <end position="399"/>
    </location>
</feature>
<evidence type="ECO:0000259" key="6">
    <source>
        <dbReference type="PROSITE" id="PS51898"/>
    </source>
</evidence>
<evidence type="ECO:0000313" key="8">
    <source>
        <dbReference type="EMBL" id="MDY7259352.1"/>
    </source>
</evidence>
<dbReference type="InterPro" id="IPR011010">
    <property type="entry name" value="DNA_brk_join_enz"/>
</dbReference>
<organism evidence="8 9">
    <name type="scientific">Bacteroides vicugnae</name>
    <dbReference type="NCBI Taxonomy" id="3037989"/>
    <lineage>
        <taxon>Bacteria</taxon>
        <taxon>Pseudomonadati</taxon>
        <taxon>Bacteroidota</taxon>
        <taxon>Bacteroidia</taxon>
        <taxon>Bacteroidales</taxon>
        <taxon>Bacteroidaceae</taxon>
        <taxon>Bacteroides</taxon>
    </lineage>
</organism>
<dbReference type="InterPro" id="IPR013762">
    <property type="entry name" value="Integrase-like_cat_sf"/>
</dbReference>
<evidence type="ECO:0000313" key="9">
    <source>
        <dbReference type="Proteomes" id="UP001292913"/>
    </source>
</evidence>
<dbReference type="PROSITE" id="PS51900">
    <property type="entry name" value="CB"/>
    <property type="match status" value="1"/>
</dbReference>
<feature type="domain" description="Core-binding (CB)" evidence="7">
    <location>
        <begin position="108"/>
        <end position="195"/>
    </location>
</feature>
<accession>A0ABU5HU51</accession>
<evidence type="ECO:0000256" key="5">
    <source>
        <dbReference type="PROSITE-ProRule" id="PRU01248"/>
    </source>
</evidence>
<comment type="similarity">
    <text evidence="1">Belongs to the 'phage' integrase family.</text>
</comment>
<dbReference type="InterPro" id="IPR002104">
    <property type="entry name" value="Integrase_catalytic"/>
</dbReference>
<keyword evidence="3 5" id="KW-0238">DNA-binding</keyword>
<dbReference type="Pfam" id="PF17293">
    <property type="entry name" value="Arm-DNA-bind_5"/>
    <property type="match status" value="1"/>
</dbReference>
<dbReference type="Pfam" id="PF13102">
    <property type="entry name" value="Phage_int_SAM_5"/>
    <property type="match status" value="1"/>
</dbReference>
<evidence type="ECO:0000256" key="2">
    <source>
        <dbReference type="ARBA" id="ARBA00022908"/>
    </source>
</evidence>
<protein>
    <submittedName>
        <fullName evidence="8">Site-specific integrase</fullName>
    </submittedName>
</protein>
<name>A0ABU5HU51_9BACE</name>
<reference evidence="8 9" key="1">
    <citation type="submission" date="2023-04" db="EMBL/GenBank/DDBJ databases">
        <title>Bacteroides pacosi sp. nov., isolated from the fecal material of an alpaca.</title>
        <authorList>
            <person name="Miller S."/>
            <person name="Hendry M."/>
            <person name="King J."/>
            <person name="Sankaranarayanan K."/>
            <person name="Lawson P.A."/>
        </authorList>
    </citation>
    <scope>NUCLEOTIDE SEQUENCE [LARGE SCALE GENOMIC DNA]</scope>
    <source>
        <strain evidence="8 9">A2-P53</strain>
    </source>
</reference>
<dbReference type="CDD" id="cd01185">
    <property type="entry name" value="INTN1_C_like"/>
    <property type="match status" value="1"/>
</dbReference>
<dbReference type="Proteomes" id="UP001292913">
    <property type="component" value="Unassembled WGS sequence"/>
</dbReference>
<dbReference type="PANTHER" id="PTHR30349">
    <property type="entry name" value="PHAGE INTEGRASE-RELATED"/>
    <property type="match status" value="1"/>
</dbReference>
<dbReference type="InterPro" id="IPR035386">
    <property type="entry name" value="Arm-DNA-bind_5"/>
</dbReference>
<dbReference type="Gene3D" id="1.10.150.130">
    <property type="match status" value="1"/>
</dbReference>
<evidence type="ECO:0000256" key="4">
    <source>
        <dbReference type="ARBA" id="ARBA00023172"/>
    </source>
</evidence>
<dbReference type="InterPro" id="IPR050090">
    <property type="entry name" value="Tyrosine_recombinase_XerCD"/>
</dbReference>
<dbReference type="RefSeq" id="WP_195650413.1">
    <property type="nucleotide sequence ID" value="NZ_JARZAK010000011.1"/>
</dbReference>
<dbReference type="PROSITE" id="PS51898">
    <property type="entry name" value="TYR_RECOMBINASE"/>
    <property type="match status" value="1"/>
</dbReference>
<dbReference type="InterPro" id="IPR010998">
    <property type="entry name" value="Integrase_recombinase_N"/>
</dbReference>
<dbReference type="Gene3D" id="1.10.443.10">
    <property type="entry name" value="Intergrase catalytic core"/>
    <property type="match status" value="1"/>
</dbReference>
<evidence type="ECO:0000259" key="7">
    <source>
        <dbReference type="PROSITE" id="PS51900"/>
    </source>
</evidence>
<keyword evidence="9" id="KW-1185">Reference proteome</keyword>
<dbReference type="EMBL" id="JARZAK010000011">
    <property type="protein sequence ID" value="MDY7259352.1"/>
    <property type="molecule type" value="Genomic_DNA"/>
</dbReference>
<keyword evidence="4" id="KW-0233">DNA recombination</keyword>
<keyword evidence="2" id="KW-0229">DNA integration</keyword>
<gene>
    <name evidence="8" type="ORF">QHG74_16705</name>
</gene>
<dbReference type="Pfam" id="PF00589">
    <property type="entry name" value="Phage_integrase"/>
    <property type="match status" value="1"/>
</dbReference>